<organism evidence="1">
    <name type="scientific">marine metagenome</name>
    <dbReference type="NCBI Taxonomy" id="408172"/>
    <lineage>
        <taxon>unclassified sequences</taxon>
        <taxon>metagenomes</taxon>
        <taxon>ecological metagenomes</taxon>
    </lineage>
</organism>
<protein>
    <submittedName>
        <fullName evidence="1">Uncharacterized protein</fullName>
    </submittedName>
</protein>
<feature type="non-terminal residue" evidence="1">
    <location>
        <position position="72"/>
    </location>
</feature>
<proteinExistence type="predicted"/>
<gene>
    <name evidence="1" type="ORF">METZ01_LOCUS429345</name>
</gene>
<evidence type="ECO:0000313" key="1">
    <source>
        <dbReference type="EMBL" id="SVD76491.1"/>
    </source>
</evidence>
<reference evidence="1" key="1">
    <citation type="submission" date="2018-05" db="EMBL/GenBank/DDBJ databases">
        <authorList>
            <person name="Lanie J.A."/>
            <person name="Ng W.-L."/>
            <person name="Kazmierczak K.M."/>
            <person name="Andrzejewski T.M."/>
            <person name="Davidsen T.M."/>
            <person name="Wayne K.J."/>
            <person name="Tettelin H."/>
            <person name="Glass J.I."/>
            <person name="Rusch D."/>
            <person name="Podicherti R."/>
            <person name="Tsui H.-C.T."/>
            <person name="Winkler M.E."/>
        </authorList>
    </citation>
    <scope>NUCLEOTIDE SEQUENCE</scope>
</reference>
<dbReference type="AlphaFoldDB" id="A0A382Y159"/>
<sequence length="72" mass="7937">MYTLKFEARSLENLIPLLPVTTNYTSVSNASLNDVLCRVSLSDGRLNFMTHASESLVAAGIENHDGCSWFNT</sequence>
<accession>A0A382Y159</accession>
<name>A0A382Y159_9ZZZZ</name>
<dbReference type="EMBL" id="UINC01171761">
    <property type="protein sequence ID" value="SVD76491.1"/>
    <property type="molecule type" value="Genomic_DNA"/>
</dbReference>